<evidence type="ECO:0000313" key="2">
    <source>
        <dbReference type="Proteomes" id="UP001364695"/>
    </source>
</evidence>
<accession>A0ACC6P1Q6</accession>
<organism evidence="1 2">
    <name type="scientific">Amphibiibacter pelophylacis</name>
    <dbReference type="NCBI Taxonomy" id="1799477"/>
    <lineage>
        <taxon>Bacteria</taxon>
        <taxon>Pseudomonadati</taxon>
        <taxon>Pseudomonadota</taxon>
        <taxon>Betaproteobacteria</taxon>
        <taxon>Burkholderiales</taxon>
        <taxon>Sphaerotilaceae</taxon>
        <taxon>Amphibiibacter</taxon>
    </lineage>
</organism>
<name>A0ACC6P1Q6_9BURK</name>
<comment type="caution">
    <text evidence="1">The sequence shown here is derived from an EMBL/GenBank/DDBJ whole genome shotgun (WGS) entry which is preliminary data.</text>
</comment>
<proteinExistence type="predicted"/>
<gene>
    <name evidence="1" type="ORF">RV045_06760</name>
</gene>
<protein>
    <submittedName>
        <fullName evidence="1">Uncharacterized protein</fullName>
    </submittedName>
</protein>
<dbReference type="Proteomes" id="UP001364695">
    <property type="component" value="Unassembled WGS sequence"/>
</dbReference>
<sequence>MSSAPESPSSALPFAGAMAGWGDLFKAFIPASATAANPAVPMPGVQTAMPPGLAHWLTPSANPQELDKRIEDLKTVKFWLDQNATLVDNTIRALEVQRLTMATLQNMNVPLQSMMDAMAAPWAHLAQATAAAPTTAAEAPAPAAPPQAAPAPAPAPQASPAPASESATADAAAALPTQWWNDMTGQFARLAQAVVQQGQAAVQATVEQGQALVPKVPAAPKPARKTAAKPAAKAAPKAAAKPAAAAKAAPVKTAAKAAAKPAAGRKKAG</sequence>
<keyword evidence="2" id="KW-1185">Reference proteome</keyword>
<dbReference type="EMBL" id="JAWDIE010000008">
    <property type="protein sequence ID" value="MEJ7138131.1"/>
    <property type="molecule type" value="Genomic_DNA"/>
</dbReference>
<evidence type="ECO:0000313" key="1">
    <source>
        <dbReference type="EMBL" id="MEJ7138131.1"/>
    </source>
</evidence>
<reference evidence="1" key="1">
    <citation type="submission" date="2023-10" db="EMBL/GenBank/DDBJ databases">
        <title>Amphibacter perezi, gen. nov., sp. nov. a novel taxa of the family Comamonadaceae, class Betaproteobacteria isolated from the skin microbiota of Pelophylax perezi from different populations.</title>
        <authorList>
            <person name="Costa S."/>
            <person name="Proenca D.N."/>
            <person name="Lopes I."/>
            <person name="Morais P.V."/>
        </authorList>
    </citation>
    <scope>NUCLEOTIDE SEQUENCE</scope>
    <source>
        <strain evidence="1">SL12-8</strain>
    </source>
</reference>